<dbReference type="AlphaFoldDB" id="Q897Z3"/>
<proteinExistence type="predicted"/>
<sequence length="248" mass="29340">MKKYILMRGDYVARASKNKGGKNNFKNILMVITFIYFLFIIFGRNLNNIYMIWNLLLAWIPLEISYFFKKVSTNKNKKKYSQTLIILLSVIWIISYPNAPYIITDLAHLNGNKYFEIINVNTEGTKFIFNNDLNVWTDFFYIFIAVWISSIISFASLYINKQIIMEKYNNIFSWLFLFIVSIFSGFNIYLSRFENFCSWNVIIAPYKTIVLISKNINKITFKFSMIFGGIIIIIYMITNLLVNKLKDE</sequence>
<dbReference type="KEGG" id="ctc:CTC_00576"/>
<protein>
    <recommendedName>
        <fullName evidence="4">DUF1361 domain-containing protein</fullName>
    </recommendedName>
</protein>
<feature type="transmembrane region" description="Helical" evidence="1">
    <location>
        <begin position="223"/>
        <end position="242"/>
    </location>
</feature>
<organism evidence="2 3">
    <name type="scientific">Clostridium tetani (strain Massachusetts / E88)</name>
    <dbReference type="NCBI Taxonomy" id="212717"/>
    <lineage>
        <taxon>Bacteria</taxon>
        <taxon>Bacillati</taxon>
        <taxon>Bacillota</taxon>
        <taxon>Clostridia</taxon>
        <taxon>Eubacteriales</taxon>
        <taxon>Clostridiaceae</taxon>
        <taxon>Clostridium</taxon>
    </lineage>
</organism>
<accession>Q897Z3</accession>
<feature type="transmembrane region" description="Helical" evidence="1">
    <location>
        <begin position="49"/>
        <end position="68"/>
    </location>
</feature>
<keyword evidence="1" id="KW-0812">Transmembrane</keyword>
<feature type="transmembrane region" description="Helical" evidence="1">
    <location>
        <begin position="80"/>
        <end position="99"/>
    </location>
</feature>
<gene>
    <name evidence="2" type="ordered locus">CTC_00576</name>
</gene>
<feature type="transmembrane region" description="Helical" evidence="1">
    <location>
        <begin position="139"/>
        <end position="159"/>
    </location>
</feature>
<evidence type="ECO:0000256" key="1">
    <source>
        <dbReference type="SAM" id="Phobius"/>
    </source>
</evidence>
<evidence type="ECO:0000313" key="3">
    <source>
        <dbReference type="Proteomes" id="UP000001412"/>
    </source>
</evidence>
<dbReference type="Pfam" id="PF07099">
    <property type="entry name" value="DUF1361"/>
    <property type="match status" value="1"/>
</dbReference>
<reference evidence="2 3" key="1">
    <citation type="journal article" date="2003" name="Proc. Natl. Acad. Sci. U.S.A.">
        <title>The genome sequence of Clostridium tetani, the causative agent of tetanus disease.</title>
        <authorList>
            <person name="Brueggemann H."/>
            <person name="Baumer S."/>
            <person name="Fricke W.F."/>
            <person name="Wiezer A."/>
            <person name="Liesegang H."/>
            <person name="Decker I."/>
            <person name="Herzberg C."/>
            <person name="Martinez-Arias R."/>
            <person name="Merkl R."/>
            <person name="Henne A."/>
            <person name="Gottschalk G."/>
        </authorList>
    </citation>
    <scope>NUCLEOTIDE SEQUENCE [LARGE SCALE GENOMIC DNA]</scope>
    <source>
        <strain evidence="3">Massachusetts / E88</strain>
    </source>
</reference>
<dbReference type="Proteomes" id="UP000001412">
    <property type="component" value="Chromosome"/>
</dbReference>
<keyword evidence="1" id="KW-0472">Membrane</keyword>
<dbReference type="EMBL" id="AE015927">
    <property type="protein sequence ID" value="AAO35193.1"/>
    <property type="molecule type" value="Genomic_DNA"/>
</dbReference>
<dbReference type="InterPro" id="IPR009793">
    <property type="entry name" value="DUF1361"/>
</dbReference>
<keyword evidence="1" id="KW-1133">Transmembrane helix</keyword>
<dbReference type="HOGENOM" id="CLU_081833_1_0_9"/>
<evidence type="ECO:0008006" key="4">
    <source>
        <dbReference type="Google" id="ProtNLM"/>
    </source>
</evidence>
<feature type="transmembrane region" description="Helical" evidence="1">
    <location>
        <begin position="24"/>
        <end position="43"/>
    </location>
</feature>
<keyword evidence="3" id="KW-1185">Reference proteome</keyword>
<dbReference type="STRING" id="212717.CTC_00576"/>
<name>Q897Z3_CLOTE</name>
<evidence type="ECO:0000313" key="2">
    <source>
        <dbReference type="EMBL" id="AAO35193.1"/>
    </source>
</evidence>
<feature type="transmembrane region" description="Helical" evidence="1">
    <location>
        <begin position="171"/>
        <end position="190"/>
    </location>
</feature>